<sequence length="104" mass="10509">MSRVVAGGVTAAAVAGVAGVARGRSPRTSKDDVFASAGETSSGRRPRIKSRTYTGMDGMPTTSGLHSESTVKMAETVTEAAKQPSSLITAAVMSSSDKASSTTQ</sequence>
<evidence type="ECO:0000256" key="1">
    <source>
        <dbReference type="SAM" id="MobiDB-lite"/>
    </source>
</evidence>
<dbReference type="EMBL" id="HBHX01058913">
    <property type="protein sequence ID" value="CAE0138988.1"/>
    <property type="molecule type" value="Transcribed_RNA"/>
</dbReference>
<protein>
    <submittedName>
        <fullName evidence="2">Uncharacterized protein</fullName>
    </submittedName>
</protein>
<gene>
    <name evidence="2" type="ORF">HERI1096_LOCUS32526</name>
</gene>
<reference evidence="2" key="1">
    <citation type="submission" date="2021-01" db="EMBL/GenBank/DDBJ databases">
        <authorList>
            <person name="Corre E."/>
            <person name="Pelletier E."/>
            <person name="Niang G."/>
            <person name="Scheremetjew M."/>
            <person name="Finn R."/>
            <person name="Kale V."/>
            <person name="Holt S."/>
            <person name="Cochrane G."/>
            <person name="Meng A."/>
            <person name="Brown T."/>
            <person name="Cohen L."/>
        </authorList>
    </citation>
    <scope>NUCLEOTIDE SEQUENCE</scope>
    <source>
        <strain evidence="2">CCMP281</strain>
    </source>
</reference>
<name>A0A7S3BMA6_9EUKA</name>
<evidence type="ECO:0000313" key="2">
    <source>
        <dbReference type="EMBL" id="CAE0138988.1"/>
    </source>
</evidence>
<feature type="compositionally biased region" description="Polar residues" evidence="1">
    <location>
        <begin position="83"/>
        <end position="104"/>
    </location>
</feature>
<proteinExistence type="predicted"/>
<organism evidence="2">
    <name type="scientific">Haptolina ericina</name>
    <dbReference type="NCBI Taxonomy" id="156174"/>
    <lineage>
        <taxon>Eukaryota</taxon>
        <taxon>Haptista</taxon>
        <taxon>Haptophyta</taxon>
        <taxon>Prymnesiophyceae</taxon>
        <taxon>Prymnesiales</taxon>
        <taxon>Prymnesiaceae</taxon>
        <taxon>Haptolina</taxon>
    </lineage>
</organism>
<dbReference type="AlphaFoldDB" id="A0A7S3BMA6"/>
<feature type="region of interest" description="Disordered" evidence="1">
    <location>
        <begin position="15"/>
        <end position="68"/>
    </location>
</feature>
<accession>A0A7S3BMA6</accession>
<feature type="region of interest" description="Disordered" evidence="1">
    <location>
        <begin position="81"/>
        <end position="104"/>
    </location>
</feature>